<dbReference type="PIRSF" id="PIRSF005572">
    <property type="entry name" value="NifS"/>
    <property type="match status" value="1"/>
</dbReference>
<dbReference type="PANTHER" id="PTHR11601">
    <property type="entry name" value="CYSTEINE DESULFURYLASE FAMILY MEMBER"/>
    <property type="match status" value="1"/>
</dbReference>
<protein>
    <submittedName>
        <fullName evidence="4">Cysteine desulfurase</fullName>
    </submittedName>
</protein>
<dbReference type="PANTHER" id="PTHR11601:SF36">
    <property type="entry name" value="CYSTEINE DESULFURASE NIFS-RELATED"/>
    <property type="match status" value="1"/>
</dbReference>
<comment type="cofactor">
    <cofactor evidence="1">
        <name>pyridoxal 5'-phosphate</name>
        <dbReference type="ChEBI" id="CHEBI:597326"/>
    </cofactor>
</comment>
<dbReference type="Pfam" id="PF00266">
    <property type="entry name" value="Aminotran_5"/>
    <property type="match status" value="1"/>
</dbReference>
<keyword evidence="5" id="KW-1185">Reference proteome</keyword>
<proteinExistence type="predicted"/>
<gene>
    <name evidence="4" type="primary">nifS</name>
    <name evidence="4" type="ORF">GCM10007968_14730</name>
</gene>
<dbReference type="InterPro" id="IPR000192">
    <property type="entry name" value="Aminotrans_V_dom"/>
</dbReference>
<reference evidence="4" key="1">
    <citation type="journal article" date="2014" name="Int. J. Syst. Evol. Microbiol.">
        <title>Complete genome sequence of Corynebacterium casei LMG S-19264T (=DSM 44701T), isolated from a smear-ripened cheese.</title>
        <authorList>
            <consortium name="US DOE Joint Genome Institute (JGI-PGF)"/>
            <person name="Walter F."/>
            <person name="Albersmeier A."/>
            <person name="Kalinowski J."/>
            <person name="Ruckert C."/>
        </authorList>
    </citation>
    <scope>NUCLEOTIDE SEQUENCE</scope>
    <source>
        <strain evidence="4">JCM 15325</strain>
    </source>
</reference>
<dbReference type="NCBIfam" id="NF002806">
    <property type="entry name" value="PRK02948.1"/>
    <property type="match status" value="1"/>
</dbReference>
<evidence type="ECO:0000259" key="3">
    <source>
        <dbReference type="Pfam" id="PF00266"/>
    </source>
</evidence>
<dbReference type="GO" id="GO:0003824">
    <property type="term" value="F:catalytic activity"/>
    <property type="evidence" value="ECO:0007669"/>
    <property type="project" value="UniProtKB-ARBA"/>
</dbReference>
<dbReference type="InterPro" id="IPR016454">
    <property type="entry name" value="Cysteine_dSase"/>
</dbReference>
<dbReference type="InterPro" id="IPR015424">
    <property type="entry name" value="PyrdxlP-dep_Trfase"/>
</dbReference>
<dbReference type="SUPFAM" id="SSF53383">
    <property type="entry name" value="PLP-dependent transferases"/>
    <property type="match status" value="1"/>
</dbReference>
<feature type="domain" description="Aminotransferase class V" evidence="3">
    <location>
        <begin position="2"/>
        <end position="360"/>
    </location>
</feature>
<dbReference type="AlphaFoldDB" id="A0A917S2W6"/>
<dbReference type="Gene3D" id="3.90.1150.10">
    <property type="entry name" value="Aspartate Aminotransferase, domain 1"/>
    <property type="match status" value="1"/>
</dbReference>
<sequence>MIYLDYAATTPLSANALAAYGDVARNCFANTMSLHDCGARASRLLDYCRGKVAGLLHADVNGIFFTSGGSESNDLAIEGLARAHAGRGKHLIMVEGEHSSIVSVHEKLKGDGFSVTVLSRNDSGEVELETIERAVRKDTILVSVDHVNNEVGSIQDIESIGAFLKRKNILFHCDAVQSYGKLPIDVEAMHITSLAVSAHKIYGPKGVGVCYIDPKVAYHPLLPDVSHEKGVRQGTVNLPGIAAFVTASDDCYQNADKSLKRIHEMRKLFIDGLRGRGIPFVVEGSNGRQLPHILALRVKGVEGQQLMLAANRLGLAIATGSACHSSFYRPSPTLLAMGRSEDEARELVRLSFGETTAQEETGEAARLFVAAVTEVRASMLQ</sequence>
<evidence type="ECO:0000256" key="1">
    <source>
        <dbReference type="ARBA" id="ARBA00001933"/>
    </source>
</evidence>
<dbReference type="EMBL" id="BMOK01000005">
    <property type="protein sequence ID" value="GGL51646.1"/>
    <property type="molecule type" value="Genomic_DNA"/>
</dbReference>
<name>A0A917S2W6_9BACL</name>
<reference evidence="4" key="2">
    <citation type="submission" date="2020-09" db="EMBL/GenBank/DDBJ databases">
        <authorList>
            <person name="Sun Q."/>
            <person name="Ohkuma M."/>
        </authorList>
    </citation>
    <scope>NUCLEOTIDE SEQUENCE</scope>
    <source>
        <strain evidence="4">JCM 15325</strain>
    </source>
</reference>
<comment type="caution">
    <text evidence="4">The sequence shown here is derived from an EMBL/GenBank/DDBJ whole genome shotgun (WGS) entry which is preliminary data.</text>
</comment>
<dbReference type="Gene3D" id="3.40.640.10">
    <property type="entry name" value="Type I PLP-dependent aspartate aminotransferase-like (Major domain)"/>
    <property type="match status" value="1"/>
</dbReference>
<dbReference type="RefSeq" id="WP_188802448.1">
    <property type="nucleotide sequence ID" value="NZ_BMOK01000005.1"/>
</dbReference>
<evidence type="ECO:0000313" key="5">
    <source>
        <dbReference type="Proteomes" id="UP000654670"/>
    </source>
</evidence>
<dbReference type="InterPro" id="IPR015422">
    <property type="entry name" value="PyrdxlP-dep_Trfase_small"/>
</dbReference>
<evidence type="ECO:0000313" key="4">
    <source>
        <dbReference type="EMBL" id="GGL51646.1"/>
    </source>
</evidence>
<dbReference type="Proteomes" id="UP000654670">
    <property type="component" value="Unassembled WGS sequence"/>
</dbReference>
<evidence type="ECO:0000256" key="2">
    <source>
        <dbReference type="ARBA" id="ARBA00022898"/>
    </source>
</evidence>
<accession>A0A917S2W6</accession>
<organism evidence="4 5">
    <name type="scientific">Sporolactobacillus putidus</name>
    <dbReference type="NCBI Taxonomy" id="492735"/>
    <lineage>
        <taxon>Bacteria</taxon>
        <taxon>Bacillati</taxon>
        <taxon>Bacillota</taxon>
        <taxon>Bacilli</taxon>
        <taxon>Bacillales</taxon>
        <taxon>Sporolactobacillaceae</taxon>
        <taxon>Sporolactobacillus</taxon>
    </lineage>
</organism>
<dbReference type="InterPro" id="IPR015421">
    <property type="entry name" value="PyrdxlP-dep_Trfase_major"/>
</dbReference>
<keyword evidence="2" id="KW-0663">Pyridoxal phosphate</keyword>